<name>A0ACC3AJB7_9EURO</name>
<comment type="caution">
    <text evidence="1">The sequence shown here is derived from an EMBL/GenBank/DDBJ whole genome shotgun (WGS) entry which is preliminary data.</text>
</comment>
<keyword evidence="2" id="KW-1185">Reference proteome</keyword>
<accession>A0ACC3AJB7</accession>
<evidence type="ECO:0000313" key="2">
    <source>
        <dbReference type="Proteomes" id="UP001172386"/>
    </source>
</evidence>
<organism evidence="1 2">
    <name type="scientific">Neophaeococcomyces mojaviensis</name>
    <dbReference type="NCBI Taxonomy" id="3383035"/>
    <lineage>
        <taxon>Eukaryota</taxon>
        <taxon>Fungi</taxon>
        <taxon>Dikarya</taxon>
        <taxon>Ascomycota</taxon>
        <taxon>Pezizomycotina</taxon>
        <taxon>Eurotiomycetes</taxon>
        <taxon>Chaetothyriomycetidae</taxon>
        <taxon>Chaetothyriales</taxon>
        <taxon>Chaetothyriales incertae sedis</taxon>
        <taxon>Neophaeococcomyces</taxon>
    </lineage>
</organism>
<evidence type="ECO:0000313" key="1">
    <source>
        <dbReference type="EMBL" id="KAJ9663819.1"/>
    </source>
</evidence>
<reference evidence="1" key="1">
    <citation type="submission" date="2022-10" db="EMBL/GenBank/DDBJ databases">
        <title>Culturing micro-colonial fungi from biological soil crusts in the Mojave desert and describing Neophaeococcomyces mojavensis, and introducing the new genera and species Taxawa tesnikishii.</title>
        <authorList>
            <person name="Kurbessoian T."/>
            <person name="Stajich J.E."/>
        </authorList>
    </citation>
    <scope>NUCLEOTIDE SEQUENCE</scope>
    <source>
        <strain evidence="1">JES_112</strain>
    </source>
</reference>
<dbReference type="EMBL" id="JAPDRQ010000006">
    <property type="protein sequence ID" value="KAJ9663819.1"/>
    <property type="molecule type" value="Genomic_DNA"/>
</dbReference>
<dbReference type="Proteomes" id="UP001172386">
    <property type="component" value="Unassembled WGS sequence"/>
</dbReference>
<proteinExistence type="predicted"/>
<protein>
    <submittedName>
        <fullName evidence="1">Uncharacterized protein</fullName>
    </submittedName>
</protein>
<sequence>MAIAVVLFLLVNVAFFCAVPKAQQMGSNLDITTLFFQNIFGGGVVSRVMAGVIAFSISGNLVVMTFTASRVKQEIAKEGILPYSLFFARGHTTFIARIWSRYVTKQREHLEQTPIPALFLHWLSSIVLIAATSALKPMAAYSALASLYAYTTHVMVGLLVSGGFLYLYLTPSRRWDAKLNYRPFGKKLQFPIHALFYLLACIFPLVTIFAPPSASSPFFSNTWYVVPAVGISAPLWGLLWWAVIKLWSRSTATELVVHRVPNVEEDEEDPGQYILVAEVVDHAWVVQGKREVAGA</sequence>
<gene>
    <name evidence="1" type="ORF">H2198_000579</name>
</gene>